<dbReference type="Pfam" id="PF00106">
    <property type="entry name" value="adh_short"/>
    <property type="match status" value="1"/>
</dbReference>
<dbReference type="PRINTS" id="PR00081">
    <property type="entry name" value="GDHRDH"/>
</dbReference>
<dbReference type="OrthoDB" id="3592703at2759"/>
<evidence type="ECO:0000256" key="3">
    <source>
        <dbReference type="ARBA" id="ARBA00006484"/>
    </source>
</evidence>
<dbReference type="InterPro" id="IPR036291">
    <property type="entry name" value="NAD(P)-bd_dom_sf"/>
</dbReference>
<feature type="domain" description="Ketoreductase" evidence="12">
    <location>
        <begin position="10"/>
        <end position="195"/>
    </location>
</feature>
<protein>
    <recommendedName>
        <fullName evidence="10">Peroxisomal multifunctional enzyme type 2</fullName>
    </recommendedName>
</protein>
<accession>A0A9J7KJF2</accession>
<organism evidence="13 14">
    <name type="scientific">Branchiostoma floridae</name>
    <name type="common">Florida lancelet</name>
    <name type="synonym">Amphioxus</name>
    <dbReference type="NCBI Taxonomy" id="7739"/>
    <lineage>
        <taxon>Eukaryota</taxon>
        <taxon>Metazoa</taxon>
        <taxon>Chordata</taxon>
        <taxon>Cephalochordata</taxon>
        <taxon>Leptocardii</taxon>
        <taxon>Amphioxiformes</taxon>
        <taxon>Branchiostomatidae</taxon>
        <taxon>Branchiostoma</taxon>
    </lineage>
</organism>
<dbReference type="SUPFAM" id="SSF55718">
    <property type="entry name" value="SCP-like"/>
    <property type="match status" value="2"/>
</dbReference>
<dbReference type="InterPro" id="IPR002539">
    <property type="entry name" value="MaoC-like_dom"/>
</dbReference>
<keyword evidence="9" id="KW-0456">Lyase</keyword>
<dbReference type="FunFam" id="3.30.1050.10:FF:000001">
    <property type="entry name" value="Putative Non-specific lipid-transfer protein"/>
    <property type="match status" value="2"/>
</dbReference>
<dbReference type="SUPFAM" id="SSF51735">
    <property type="entry name" value="NAD(P)-binding Rossmann-fold domains"/>
    <property type="match status" value="1"/>
</dbReference>
<dbReference type="InterPro" id="IPR020904">
    <property type="entry name" value="Sc_DH/Rdtase_CS"/>
</dbReference>
<keyword evidence="8" id="KW-0413">Isomerase</keyword>
<evidence type="ECO:0000256" key="4">
    <source>
        <dbReference type="ARBA" id="ARBA00022832"/>
    </source>
</evidence>
<dbReference type="Proteomes" id="UP000001554">
    <property type="component" value="Chromosome 2"/>
</dbReference>
<dbReference type="FunFam" id="3.10.129.10:FF:000013">
    <property type="entry name" value="Peroxisomal multifunctional enzyme type 2"/>
    <property type="match status" value="1"/>
</dbReference>
<reference evidence="14" key="1">
    <citation type="journal article" date="2016" name="Genome Biol. Evol.">
        <title>Conserved non-coding elements in the most distant genera of cephalochordates: the Goldilocks principle.</title>
        <authorList>
            <person name="Yue J.X."/>
            <person name="Kozmikova I."/>
            <person name="Ono H."/>
            <person name="Nossa C.W."/>
            <person name="Kozmik Z."/>
            <person name="Putnam N.H."/>
            <person name="Yu J.K."/>
            <person name="Holland L.Z."/>
        </authorList>
    </citation>
    <scope>NUCLEOTIDE SEQUENCE</scope>
</reference>
<evidence type="ECO:0000313" key="14">
    <source>
        <dbReference type="RefSeq" id="XP_035666214.1"/>
    </source>
</evidence>
<dbReference type="FunFam" id="3.40.50.720:FF:000185">
    <property type="entry name" value="peroxisomal multifunctional enzyme type 2"/>
    <property type="match status" value="1"/>
</dbReference>
<dbReference type="InterPro" id="IPR054357">
    <property type="entry name" value="MFE-2_N"/>
</dbReference>
<dbReference type="GO" id="GO:0006635">
    <property type="term" value="P:fatty acid beta-oxidation"/>
    <property type="evidence" value="ECO:0000318"/>
    <property type="project" value="GO_Central"/>
</dbReference>
<sequence>MAGELRFDGRVVLITGAGNGIGRDYALAFAERGASVVVNDLGGSFTGEGASSRPADVVVEEIKAKGGKAVANYDSVEDGAKVVQTALDHFGRIDVVINNAGILRDKSFARISDTDWDLIHRVHLRGSFMVTRAAWEHMKKQKFGRIIMTTSSSGIYGNFGQANYSAAKLGLLGLANTLRWEGKKYNIAVNTIAPQAGSRMTATVLPQEVLDMLNPSYIAPLVMYLCHESCQENGGLFEVGGGWISKLRWQRTQGAMVGRPNKTMTPEDVRDHWTEVIDFSKTTLPKSGTDSMKEIMANMQRVGIPTVRRTDTAGKTTTRDVEAALKHTPEPNVFTYDHRDVILYALGAGMSTQDPDHLKFLFELNEDFCTLPTYGVISAFNSSGGAFRGNPGLNIDFTKVLHGEQYLELYKPMPTKATLKNQAKIVDILDKGSGMLILVDVTTRDEQGDLVAYNQFSTFVVGAGGFNGKRVSDKAKNTVPAPKRAPDASVQQKTSIDQAALYRLSGDYNPLHIDPTFAAMGGFKKPILHGLCSFGIAARHVLKTYANNDVTKFKAIKVRFAKPVIPGQTLQTDMWKEGSRVHLQVKVVETGDIALNGAYVDLVEGAGSAPQAGQVSAGPGLPSDAVFGQMAQQLTPDLVKKVNAIFQWNITKNKKQAAQWTVDLKTGSGSVYKGTPKQGKPDTTITMSDEDFVALVSGKLNGQTAFFQGKLKITGNMMLMTKLEGLFKGQQAQQPAGPALLSDPVFDELGRRLPSAGAAIRKVKAIFLWNITKDKKQAAQWTIDLKTGSGSVYKGTPKQGKPDTTITIADQDFVDLVTGKLNGQTAFFQGKLKITGNLMLMTKLDGLFKEQASKL</sequence>
<feature type="region of interest" description="Disordered" evidence="11">
    <location>
        <begin position="473"/>
        <end position="492"/>
    </location>
</feature>
<dbReference type="GO" id="GO:0003857">
    <property type="term" value="F:(3S)-3-hydroxyacyl-CoA dehydrogenase (NAD+) activity"/>
    <property type="evidence" value="ECO:0000318"/>
    <property type="project" value="GO_Central"/>
</dbReference>
<evidence type="ECO:0000256" key="1">
    <source>
        <dbReference type="ARBA" id="ARBA00004275"/>
    </source>
</evidence>
<dbReference type="GO" id="GO:0004300">
    <property type="term" value="F:enoyl-CoA hydratase activity"/>
    <property type="evidence" value="ECO:0000318"/>
    <property type="project" value="GO_Central"/>
</dbReference>
<dbReference type="RefSeq" id="XP_035666214.1">
    <property type="nucleotide sequence ID" value="XM_035810321.1"/>
</dbReference>
<keyword evidence="4" id="KW-0276">Fatty acid metabolism</keyword>
<keyword evidence="13" id="KW-1185">Reference proteome</keyword>
<keyword evidence="6" id="KW-0443">Lipid metabolism</keyword>
<reference evidence="13" key="2">
    <citation type="journal article" date="2020" name="Nat. Ecol. Evol.">
        <title>Deeply conserved synteny resolves early events in vertebrate evolution.</title>
        <authorList>
            <person name="Simakov O."/>
            <person name="Marletaz F."/>
            <person name="Yue J.X."/>
            <person name="O'Connell B."/>
            <person name="Jenkins J."/>
            <person name="Brandt A."/>
            <person name="Calef R."/>
            <person name="Tung C.H."/>
            <person name="Huang T.K."/>
            <person name="Schmutz J."/>
            <person name="Satoh N."/>
            <person name="Yu J.K."/>
            <person name="Putnam N.H."/>
            <person name="Green R.E."/>
            <person name="Rokhsar D.S."/>
        </authorList>
    </citation>
    <scope>NUCLEOTIDE SEQUENCE [LARGE SCALE GENOMIC DNA]</scope>
    <source>
        <strain evidence="13">S238N-H82</strain>
    </source>
</reference>
<dbReference type="PROSITE" id="PS00061">
    <property type="entry name" value="ADH_SHORT"/>
    <property type="match status" value="1"/>
</dbReference>
<dbReference type="InterPro" id="IPR036527">
    <property type="entry name" value="SCP2_sterol-bd_dom_sf"/>
</dbReference>
<dbReference type="InterPro" id="IPR003033">
    <property type="entry name" value="SCP2_sterol-bd_dom"/>
</dbReference>
<dbReference type="CDD" id="cd03448">
    <property type="entry name" value="HDE_HSD"/>
    <property type="match status" value="1"/>
</dbReference>
<evidence type="ECO:0000313" key="13">
    <source>
        <dbReference type="Proteomes" id="UP000001554"/>
    </source>
</evidence>
<dbReference type="SMART" id="SM00822">
    <property type="entry name" value="PKS_KR"/>
    <property type="match status" value="1"/>
</dbReference>
<dbReference type="Gene3D" id="1.10.287.4290">
    <property type="match status" value="1"/>
</dbReference>
<keyword evidence="7" id="KW-0576">Peroxisome</keyword>
<dbReference type="AlphaFoldDB" id="A0A9J7KJF2"/>
<proteinExistence type="inferred from homology"/>
<dbReference type="GO" id="GO:0016853">
    <property type="term" value="F:isomerase activity"/>
    <property type="evidence" value="ECO:0007669"/>
    <property type="project" value="UniProtKB-KW"/>
</dbReference>
<dbReference type="Gene3D" id="3.30.1050.10">
    <property type="entry name" value="SCP2 sterol-binding domain"/>
    <property type="match status" value="2"/>
</dbReference>
<dbReference type="Pfam" id="PF22622">
    <property type="entry name" value="MFE-2_hydrat-2_N"/>
    <property type="match status" value="1"/>
</dbReference>
<dbReference type="PANTHER" id="PTHR45024">
    <property type="entry name" value="DEHYDROGENASES, SHORT CHAIN"/>
    <property type="match status" value="1"/>
</dbReference>
<name>A0A9J7KJF2_BRAFL</name>
<dbReference type="InterPro" id="IPR051687">
    <property type="entry name" value="Peroxisomal_Beta-Oxidation"/>
</dbReference>
<dbReference type="PANTHER" id="PTHR45024:SF2">
    <property type="entry name" value="SCP2 DOMAIN-CONTAINING PROTEIN"/>
    <property type="match status" value="1"/>
</dbReference>
<dbReference type="GO" id="GO:0018812">
    <property type="term" value="F:3-hydroxyacyl-CoA dehydratase activity"/>
    <property type="evidence" value="ECO:0007669"/>
    <property type="project" value="UniProtKB-ARBA"/>
</dbReference>
<dbReference type="Pfam" id="PF02036">
    <property type="entry name" value="SCP2"/>
    <property type="match status" value="2"/>
</dbReference>
<dbReference type="OMA" id="GKTRWQR"/>
<dbReference type="KEGG" id="bfo:118409354"/>
<gene>
    <name evidence="14" type="primary">LOC118409354</name>
</gene>
<dbReference type="Gene3D" id="3.10.129.10">
    <property type="entry name" value="Hotdog Thioesterase"/>
    <property type="match status" value="2"/>
</dbReference>
<dbReference type="SUPFAM" id="SSF54637">
    <property type="entry name" value="Thioesterase/thiol ester dehydrase-isomerase"/>
    <property type="match status" value="2"/>
</dbReference>
<evidence type="ECO:0000256" key="6">
    <source>
        <dbReference type="ARBA" id="ARBA00023098"/>
    </source>
</evidence>
<evidence type="ECO:0000256" key="7">
    <source>
        <dbReference type="ARBA" id="ARBA00023140"/>
    </source>
</evidence>
<dbReference type="InterPro" id="IPR002347">
    <property type="entry name" value="SDR_fam"/>
</dbReference>
<comment type="subcellular location">
    <subcellularLocation>
        <location evidence="1">Peroxisome</location>
    </subcellularLocation>
</comment>
<dbReference type="GO" id="GO:0005777">
    <property type="term" value="C:peroxisome"/>
    <property type="evidence" value="ECO:0000318"/>
    <property type="project" value="GO_Central"/>
</dbReference>
<evidence type="ECO:0000256" key="10">
    <source>
        <dbReference type="ARBA" id="ARBA00073497"/>
    </source>
</evidence>
<comment type="similarity">
    <text evidence="3">Belongs to the short-chain dehydrogenases/reductases (SDR) family.</text>
</comment>
<dbReference type="GeneID" id="118409354"/>
<comment type="pathway">
    <text evidence="2">Lipid metabolism; fatty acid beta-oxidation.</text>
</comment>
<evidence type="ECO:0000256" key="9">
    <source>
        <dbReference type="ARBA" id="ARBA00023239"/>
    </source>
</evidence>
<dbReference type="InterPro" id="IPR057326">
    <property type="entry name" value="KR_dom"/>
</dbReference>
<dbReference type="PRINTS" id="PR00080">
    <property type="entry name" value="SDRFAMILY"/>
</dbReference>
<evidence type="ECO:0000259" key="12">
    <source>
        <dbReference type="SMART" id="SM00822"/>
    </source>
</evidence>
<dbReference type="CDD" id="cd05353">
    <property type="entry name" value="hydroxyacyl-CoA-like_DH_SDR_c-like"/>
    <property type="match status" value="1"/>
</dbReference>
<dbReference type="InterPro" id="IPR029069">
    <property type="entry name" value="HotDog_dom_sf"/>
</dbReference>
<reference evidence="14" key="3">
    <citation type="submission" date="2025-08" db="UniProtKB">
        <authorList>
            <consortium name="RefSeq"/>
        </authorList>
    </citation>
    <scope>IDENTIFICATION</scope>
</reference>
<evidence type="ECO:0000256" key="5">
    <source>
        <dbReference type="ARBA" id="ARBA00023002"/>
    </source>
</evidence>
<keyword evidence="5" id="KW-0560">Oxidoreductase</keyword>
<evidence type="ECO:0000256" key="11">
    <source>
        <dbReference type="SAM" id="MobiDB-lite"/>
    </source>
</evidence>
<dbReference type="Pfam" id="PF01575">
    <property type="entry name" value="MaoC_dehydratas"/>
    <property type="match status" value="1"/>
</dbReference>
<dbReference type="Gene3D" id="3.40.50.720">
    <property type="entry name" value="NAD(P)-binding Rossmann-like Domain"/>
    <property type="match status" value="1"/>
</dbReference>
<evidence type="ECO:0000256" key="8">
    <source>
        <dbReference type="ARBA" id="ARBA00023235"/>
    </source>
</evidence>
<evidence type="ECO:0000256" key="2">
    <source>
        <dbReference type="ARBA" id="ARBA00005005"/>
    </source>
</evidence>